<reference evidence="3" key="1">
    <citation type="submission" date="2013-10" db="EMBL/GenBank/DDBJ databases">
        <title>Genome sequencing of Onchocerca volvulus.</title>
        <authorList>
            <person name="Cotton J."/>
            <person name="Tsai J."/>
            <person name="Stanley E."/>
            <person name="Tracey A."/>
            <person name="Holroyd N."/>
            <person name="Lustigman S."/>
            <person name="Berriman M."/>
        </authorList>
    </citation>
    <scope>NUCLEOTIDE SEQUENCE</scope>
</reference>
<name>A0A8R1XQ47_ONCVO</name>
<keyword evidence="1" id="KW-1133">Transmembrane helix</keyword>
<sequence length="195" mass="22723">MNKGSSLNECRYKGPSENIRKAKKAKELFKNLFKMKLREFHANDDINKKNEQKSFQTKRQILQFYAAIYDLLGLLGPIILPWKLLIQDLWKKEMRCCLELEKAFKQFDVMEVSRWTPQEYSEIHLFVDASEKAIGLAIYACRSSSKPCKLQLIYGNTKLVPKREKRNQSANVKKLNTAKYDQQITSDQASRGLLP</sequence>
<keyword evidence="1" id="KW-0472">Membrane</keyword>
<dbReference type="InterPro" id="IPR008042">
    <property type="entry name" value="Retrotrans_Pao"/>
</dbReference>
<protein>
    <submittedName>
        <fullName evidence="2">Uncharacterized protein</fullName>
    </submittedName>
</protein>
<dbReference type="Pfam" id="PF05380">
    <property type="entry name" value="Peptidase_A17"/>
    <property type="match status" value="1"/>
</dbReference>
<evidence type="ECO:0000256" key="1">
    <source>
        <dbReference type="SAM" id="Phobius"/>
    </source>
</evidence>
<dbReference type="EnsemblMetazoa" id="OVOC1203.1">
    <property type="protein sequence ID" value="OVOC1203.1"/>
    <property type="gene ID" value="WBGene00238012"/>
</dbReference>
<evidence type="ECO:0000313" key="3">
    <source>
        <dbReference type="Proteomes" id="UP000024404"/>
    </source>
</evidence>
<organism evidence="2 3">
    <name type="scientific">Onchocerca volvulus</name>
    <dbReference type="NCBI Taxonomy" id="6282"/>
    <lineage>
        <taxon>Eukaryota</taxon>
        <taxon>Metazoa</taxon>
        <taxon>Ecdysozoa</taxon>
        <taxon>Nematoda</taxon>
        <taxon>Chromadorea</taxon>
        <taxon>Rhabditida</taxon>
        <taxon>Spirurina</taxon>
        <taxon>Spiruromorpha</taxon>
        <taxon>Filarioidea</taxon>
        <taxon>Onchocercidae</taxon>
        <taxon>Onchocerca</taxon>
    </lineage>
</organism>
<keyword evidence="1" id="KW-0812">Transmembrane</keyword>
<dbReference type="EMBL" id="CMVM020000027">
    <property type="status" value="NOT_ANNOTATED_CDS"/>
    <property type="molecule type" value="Genomic_DNA"/>
</dbReference>
<dbReference type="AlphaFoldDB" id="A0A8R1XQ47"/>
<dbReference type="Proteomes" id="UP000024404">
    <property type="component" value="Unassembled WGS sequence"/>
</dbReference>
<reference evidence="2" key="2">
    <citation type="submission" date="2022-06" db="UniProtKB">
        <authorList>
            <consortium name="EnsemblMetazoa"/>
        </authorList>
    </citation>
    <scope>IDENTIFICATION</scope>
</reference>
<proteinExistence type="predicted"/>
<keyword evidence="3" id="KW-1185">Reference proteome</keyword>
<accession>A0A8R1XQ47</accession>
<evidence type="ECO:0000313" key="2">
    <source>
        <dbReference type="EnsemblMetazoa" id="OVOC1203.1"/>
    </source>
</evidence>
<feature type="transmembrane region" description="Helical" evidence="1">
    <location>
        <begin position="64"/>
        <end position="85"/>
    </location>
</feature>